<dbReference type="Pfam" id="PF05036">
    <property type="entry name" value="SPOR"/>
    <property type="match status" value="1"/>
</dbReference>
<dbReference type="InterPro" id="IPR007730">
    <property type="entry name" value="SPOR-like_dom"/>
</dbReference>
<gene>
    <name evidence="2" type="ORF">Acaty_c1223</name>
</gene>
<evidence type="ECO:0000259" key="1">
    <source>
        <dbReference type="PROSITE" id="PS51724"/>
    </source>
</evidence>
<dbReference type="AlphaFoldDB" id="A0A059ZYL8"/>
<accession>A0A059ZYL8</accession>
<evidence type="ECO:0000313" key="2">
    <source>
        <dbReference type="EMBL" id="AIA55091.1"/>
    </source>
</evidence>
<dbReference type="GO" id="GO:0042834">
    <property type="term" value="F:peptidoglycan binding"/>
    <property type="evidence" value="ECO:0007669"/>
    <property type="project" value="InterPro"/>
</dbReference>
<dbReference type="HOGENOM" id="CLU_2178086_0_0_6"/>
<dbReference type="Gene3D" id="3.30.70.1070">
    <property type="entry name" value="Sporulation related repeat"/>
    <property type="match status" value="1"/>
</dbReference>
<dbReference type="EMBL" id="CP005986">
    <property type="protein sequence ID" value="AIA55091.1"/>
    <property type="molecule type" value="Genomic_DNA"/>
</dbReference>
<proteinExistence type="predicted"/>
<protein>
    <recommendedName>
        <fullName evidence="1">SPOR domain-containing protein</fullName>
    </recommendedName>
</protein>
<dbReference type="PROSITE" id="PS51724">
    <property type="entry name" value="SPOR"/>
    <property type="match status" value="1"/>
</dbReference>
<dbReference type="eggNOG" id="ENOG503147Q">
    <property type="taxonomic scope" value="Bacteria"/>
</dbReference>
<evidence type="ECO:0000313" key="3">
    <source>
        <dbReference type="Proteomes" id="UP000005522"/>
    </source>
</evidence>
<dbReference type="InterPro" id="IPR036680">
    <property type="entry name" value="SPOR-like_sf"/>
</dbReference>
<name>A0A059ZYL8_ACICK</name>
<reference evidence="2 3" key="1">
    <citation type="journal article" date="2009" name="J. Bacteriol.">
        <title>Draft genome sequence of the extremely acidophilic bacterium Acidithiobacillus caldus ATCC 51756 reveals metabolic versatility in the genus Acidithiobacillus.</title>
        <authorList>
            <person name="Valdes J."/>
            <person name="Quatrini R."/>
            <person name="Hallberg K."/>
            <person name="Dopson M."/>
            <person name="Valenzuela P.D."/>
            <person name="Holmes D.S."/>
        </authorList>
    </citation>
    <scope>NUCLEOTIDE SEQUENCE [LARGE SCALE GENOMIC DNA]</scope>
    <source>
        <strain evidence="3">ATCC 51756 / DSM 8584 / KU</strain>
    </source>
</reference>
<feature type="domain" description="SPOR" evidence="1">
    <location>
        <begin position="26"/>
        <end position="108"/>
    </location>
</feature>
<dbReference type="SUPFAM" id="SSF110997">
    <property type="entry name" value="Sporulation related repeat"/>
    <property type="match status" value="1"/>
</dbReference>
<dbReference type="Proteomes" id="UP000005522">
    <property type="component" value="Chromosome"/>
</dbReference>
<organism evidence="2 3">
    <name type="scientific">Acidithiobacillus caldus (strain ATCC 51756 / DSM 8584 / KU)</name>
    <dbReference type="NCBI Taxonomy" id="637389"/>
    <lineage>
        <taxon>Bacteria</taxon>
        <taxon>Pseudomonadati</taxon>
        <taxon>Pseudomonadota</taxon>
        <taxon>Acidithiobacillia</taxon>
        <taxon>Acidithiobacillales</taxon>
        <taxon>Acidithiobacillaceae</taxon>
        <taxon>Acidithiobacillus</taxon>
    </lineage>
</organism>
<sequence length="109" mass="11651">MQAPAPEHTAKTAASKKTSVALPGTTCSVAGWYAQQGAFGRLSQATDLSNRLRQGNFSVCIGNLPANALYRVLVGPLPNRQAAAAVAARIHQDKLTRDMGYPQYWSPPQ</sequence>
<dbReference type="KEGG" id="acz:Acaty_c1223"/>